<dbReference type="OrthoDB" id="419816at2"/>
<name>L0KC85_HALHC</name>
<sequence>MVILAGLYTLESKGKEDVRYNFKKKLLKFLLDKGFSKEKIYNVFEFLDGILFLPTDLELNFYREVEESLGGEDTVTKEMTNLYQAAKEEGKKEGIEEGKLEMIKNLLKTGVDMNKVVKASGLSKEKIEQIKERAKH</sequence>
<protein>
    <recommendedName>
        <fullName evidence="3">Transposase (putative) YhgA-like domain-containing protein</fullName>
    </recommendedName>
</protein>
<dbReference type="EMBL" id="CP003359">
    <property type="protein sequence ID" value="AGB41984.1"/>
    <property type="molecule type" value="Genomic_DNA"/>
</dbReference>
<proteinExistence type="predicted"/>
<dbReference type="eggNOG" id="COG5464">
    <property type="taxonomic scope" value="Bacteria"/>
</dbReference>
<evidence type="ECO:0000313" key="1">
    <source>
        <dbReference type="EMBL" id="AGB41984.1"/>
    </source>
</evidence>
<dbReference type="KEGG" id="hhl:Halha_2099"/>
<dbReference type="PATRIC" id="fig|748449.3.peg.2014"/>
<accession>L0KC85</accession>
<reference evidence="2" key="1">
    <citation type="submission" date="2012-02" db="EMBL/GenBank/DDBJ databases">
        <title>The complete genome of Halobacteroides halobius DSM 5150.</title>
        <authorList>
            <person name="Lucas S."/>
            <person name="Copeland A."/>
            <person name="Lapidus A."/>
            <person name="Glavina del Rio T."/>
            <person name="Dalin E."/>
            <person name="Tice H."/>
            <person name="Bruce D."/>
            <person name="Goodwin L."/>
            <person name="Pitluck S."/>
            <person name="Peters L."/>
            <person name="Mikhailova N."/>
            <person name="Gu W."/>
            <person name="Kyrpides N."/>
            <person name="Mavromatis K."/>
            <person name="Ivanova N."/>
            <person name="Brettin T."/>
            <person name="Detter J.C."/>
            <person name="Han C."/>
            <person name="Larimer F."/>
            <person name="Land M."/>
            <person name="Hauser L."/>
            <person name="Markowitz V."/>
            <person name="Cheng J.-F."/>
            <person name="Hugenholtz P."/>
            <person name="Woyke T."/>
            <person name="Wu D."/>
            <person name="Tindall B."/>
            <person name="Pomrenke H."/>
            <person name="Brambilla E."/>
            <person name="Klenk H.-P."/>
            <person name="Eisen J.A."/>
        </authorList>
    </citation>
    <scope>NUCLEOTIDE SEQUENCE [LARGE SCALE GENOMIC DNA]</scope>
    <source>
        <strain evidence="2">ATCC 35273 / DSM 5150 / MD-1</strain>
    </source>
</reference>
<keyword evidence="2" id="KW-1185">Reference proteome</keyword>
<dbReference type="HOGENOM" id="CLU_1872555_0_0_9"/>
<evidence type="ECO:0000313" key="2">
    <source>
        <dbReference type="Proteomes" id="UP000010880"/>
    </source>
</evidence>
<dbReference type="STRING" id="748449.Halha_2099"/>
<organism evidence="1 2">
    <name type="scientific">Halobacteroides halobius (strain ATCC 35273 / DSM 5150 / MD-1)</name>
    <dbReference type="NCBI Taxonomy" id="748449"/>
    <lineage>
        <taxon>Bacteria</taxon>
        <taxon>Bacillati</taxon>
        <taxon>Bacillota</taxon>
        <taxon>Clostridia</taxon>
        <taxon>Halanaerobiales</taxon>
        <taxon>Halobacteroidaceae</taxon>
        <taxon>Halobacteroides</taxon>
    </lineage>
</organism>
<dbReference type="Proteomes" id="UP000010880">
    <property type="component" value="Chromosome"/>
</dbReference>
<dbReference type="AlphaFoldDB" id="L0KC85"/>
<dbReference type="RefSeq" id="WP_015327698.1">
    <property type="nucleotide sequence ID" value="NC_019978.1"/>
</dbReference>
<evidence type="ECO:0008006" key="3">
    <source>
        <dbReference type="Google" id="ProtNLM"/>
    </source>
</evidence>
<gene>
    <name evidence="1" type="ordered locus">Halha_2099</name>
</gene>